<proteinExistence type="predicted"/>
<protein>
    <submittedName>
        <fullName evidence="2">Uncharacterized protein</fullName>
    </submittedName>
</protein>
<name>A0AAV9AMF9_ACOGR</name>
<dbReference type="EMBL" id="JAUJYN010000008">
    <property type="protein sequence ID" value="KAK1265414.1"/>
    <property type="molecule type" value="Genomic_DNA"/>
</dbReference>
<dbReference type="Proteomes" id="UP001179952">
    <property type="component" value="Unassembled WGS sequence"/>
</dbReference>
<feature type="region of interest" description="Disordered" evidence="1">
    <location>
        <begin position="1"/>
        <end position="43"/>
    </location>
</feature>
<reference evidence="2" key="1">
    <citation type="journal article" date="2023" name="Nat. Commun.">
        <title>Diploid and tetraploid genomes of Acorus and the evolution of monocots.</title>
        <authorList>
            <person name="Ma L."/>
            <person name="Liu K.W."/>
            <person name="Li Z."/>
            <person name="Hsiao Y.Y."/>
            <person name="Qi Y."/>
            <person name="Fu T."/>
            <person name="Tang G.D."/>
            <person name="Zhang D."/>
            <person name="Sun W.H."/>
            <person name="Liu D.K."/>
            <person name="Li Y."/>
            <person name="Chen G.Z."/>
            <person name="Liu X.D."/>
            <person name="Liao X.Y."/>
            <person name="Jiang Y.T."/>
            <person name="Yu X."/>
            <person name="Hao Y."/>
            <person name="Huang J."/>
            <person name="Zhao X.W."/>
            <person name="Ke S."/>
            <person name="Chen Y.Y."/>
            <person name="Wu W.L."/>
            <person name="Hsu J.L."/>
            <person name="Lin Y.F."/>
            <person name="Huang M.D."/>
            <person name="Li C.Y."/>
            <person name="Huang L."/>
            <person name="Wang Z.W."/>
            <person name="Zhao X."/>
            <person name="Zhong W.Y."/>
            <person name="Peng D.H."/>
            <person name="Ahmad S."/>
            <person name="Lan S."/>
            <person name="Zhang J.S."/>
            <person name="Tsai W.C."/>
            <person name="Van de Peer Y."/>
            <person name="Liu Z.J."/>
        </authorList>
    </citation>
    <scope>NUCLEOTIDE SEQUENCE</scope>
    <source>
        <strain evidence="2">SCP</strain>
    </source>
</reference>
<reference evidence="2" key="2">
    <citation type="submission" date="2023-06" db="EMBL/GenBank/DDBJ databases">
        <authorList>
            <person name="Ma L."/>
            <person name="Liu K.-W."/>
            <person name="Li Z."/>
            <person name="Hsiao Y.-Y."/>
            <person name="Qi Y."/>
            <person name="Fu T."/>
            <person name="Tang G."/>
            <person name="Zhang D."/>
            <person name="Sun W.-H."/>
            <person name="Liu D.-K."/>
            <person name="Li Y."/>
            <person name="Chen G.-Z."/>
            <person name="Liu X.-D."/>
            <person name="Liao X.-Y."/>
            <person name="Jiang Y.-T."/>
            <person name="Yu X."/>
            <person name="Hao Y."/>
            <person name="Huang J."/>
            <person name="Zhao X.-W."/>
            <person name="Ke S."/>
            <person name="Chen Y.-Y."/>
            <person name="Wu W.-L."/>
            <person name="Hsu J.-L."/>
            <person name="Lin Y.-F."/>
            <person name="Huang M.-D."/>
            <person name="Li C.-Y."/>
            <person name="Huang L."/>
            <person name="Wang Z.-W."/>
            <person name="Zhao X."/>
            <person name="Zhong W.-Y."/>
            <person name="Peng D.-H."/>
            <person name="Ahmad S."/>
            <person name="Lan S."/>
            <person name="Zhang J.-S."/>
            <person name="Tsai W.-C."/>
            <person name="Van De Peer Y."/>
            <person name="Liu Z.-J."/>
        </authorList>
    </citation>
    <scope>NUCLEOTIDE SEQUENCE</scope>
    <source>
        <strain evidence="2">SCP</strain>
        <tissue evidence="2">Leaves</tissue>
    </source>
</reference>
<keyword evidence="3" id="KW-1185">Reference proteome</keyword>
<evidence type="ECO:0000313" key="3">
    <source>
        <dbReference type="Proteomes" id="UP001179952"/>
    </source>
</evidence>
<evidence type="ECO:0000256" key="1">
    <source>
        <dbReference type="SAM" id="MobiDB-lite"/>
    </source>
</evidence>
<organism evidence="2 3">
    <name type="scientific">Acorus gramineus</name>
    <name type="common">Dwarf sweet flag</name>
    <dbReference type="NCBI Taxonomy" id="55184"/>
    <lineage>
        <taxon>Eukaryota</taxon>
        <taxon>Viridiplantae</taxon>
        <taxon>Streptophyta</taxon>
        <taxon>Embryophyta</taxon>
        <taxon>Tracheophyta</taxon>
        <taxon>Spermatophyta</taxon>
        <taxon>Magnoliopsida</taxon>
        <taxon>Liliopsida</taxon>
        <taxon>Acoraceae</taxon>
        <taxon>Acorus</taxon>
    </lineage>
</organism>
<gene>
    <name evidence="2" type="ORF">QJS04_geneDACA011206</name>
</gene>
<accession>A0AAV9AMF9</accession>
<evidence type="ECO:0000313" key="2">
    <source>
        <dbReference type="EMBL" id="KAK1265414.1"/>
    </source>
</evidence>
<sequence>MRGGAKKGNADAALKHMLGRSSPPLNPTQKKDPRKLAHKNLNHSSHGESLYIELLTWEERKKMAVMVEAAEKNAMKRSMYIID</sequence>
<dbReference type="AlphaFoldDB" id="A0AAV9AMF9"/>
<comment type="caution">
    <text evidence="2">The sequence shown here is derived from an EMBL/GenBank/DDBJ whole genome shotgun (WGS) entry which is preliminary data.</text>
</comment>